<comment type="function">
    <text evidence="1">Accessory subunit of the mitochondrial membrane respiratory chain NADH dehydrogenase (Complex I), that is believed not to be involved in catalysis. Complex I functions in the transfer of electrons from NADH to the respiratory chain. The immediate electron acceptor for the enzyme is believed to be ubiquinone.</text>
</comment>
<dbReference type="InterPro" id="IPR036249">
    <property type="entry name" value="Thioredoxin-like_sf"/>
</dbReference>
<evidence type="ECO:0000256" key="8">
    <source>
        <dbReference type="ARBA" id="ARBA00023128"/>
    </source>
</evidence>
<evidence type="ECO:0000256" key="1">
    <source>
        <dbReference type="ARBA" id="ARBA00003195"/>
    </source>
</evidence>
<protein>
    <submittedName>
        <fullName evidence="11">Thioredoxin-like protein</fullName>
    </submittedName>
</protein>
<evidence type="ECO:0000256" key="9">
    <source>
        <dbReference type="ARBA" id="ARBA00023136"/>
    </source>
</evidence>
<keyword evidence="8" id="KW-0496">Mitochondrion</keyword>
<dbReference type="Pfam" id="PF05047">
    <property type="entry name" value="L51_S25_CI-B8"/>
    <property type="match status" value="1"/>
</dbReference>
<proteinExistence type="inferred from homology"/>
<dbReference type="Proteomes" id="UP000193467">
    <property type="component" value="Unassembled WGS sequence"/>
</dbReference>
<sequence length="93" mass="10074">MSALRSALPKTLRELRLVGCQQSPASAGVRAFIKSSYPAVKKANPELPILIREALGTPARAFARFERGVEKVVLLDGVSSAEEVEKKIAELIK</sequence>
<dbReference type="PIRSF" id="PIRSF005822">
    <property type="entry name" value="NDUA2"/>
    <property type="match status" value="1"/>
</dbReference>
<comment type="caution">
    <text evidence="11">The sequence shown here is derived from an EMBL/GenBank/DDBJ whole genome shotgun (WGS) entry which is preliminary data.</text>
</comment>
<reference evidence="11 12" key="1">
    <citation type="submission" date="2016-07" db="EMBL/GenBank/DDBJ databases">
        <title>Pervasive Adenine N6-methylation of Active Genes in Fungi.</title>
        <authorList>
            <consortium name="DOE Joint Genome Institute"/>
            <person name="Mondo S.J."/>
            <person name="Dannebaum R.O."/>
            <person name="Kuo R.C."/>
            <person name="Labutti K."/>
            <person name="Haridas S."/>
            <person name="Kuo A."/>
            <person name="Salamov A."/>
            <person name="Ahrendt S.R."/>
            <person name="Lipzen A."/>
            <person name="Sullivan W."/>
            <person name="Andreopoulos W.B."/>
            <person name="Clum A."/>
            <person name="Lindquist E."/>
            <person name="Daum C."/>
            <person name="Ramamoorthy G.K."/>
            <person name="Gryganskyi A."/>
            <person name="Culley D."/>
            <person name="Magnuson J.K."/>
            <person name="James T.Y."/>
            <person name="O'Malley M.A."/>
            <person name="Stajich J.E."/>
            <person name="Spatafora J.W."/>
            <person name="Visel A."/>
            <person name="Grigoriev I.V."/>
        </authorList>
    </citation>
    <scope>NUCLEOTIDE SEQUENCE [LARGE SCALE GENOMIC DNA]</scope>
    <source>
        <strain evidence="11 12">62-1032</strain>
    </source>
</reference>
<evidence type="ECO:0000313" key="11">
    <source>
        <dbReference type="EMBL" id="ORY41753.1"/>
    </source>
</evidence>
<dbReference type="Gene3D" id="3.40.30.10">
    <property type="entry name" value="Glutaredoxin"/>
    <property type="match status" value="1"/>
</dbReference>
<dbReference type="SMART" id="SM00916">
    <property type="entry name" value="L51_S25_CI-B8"/>
    <property type="match status" value="1"/>
</dbReference>
<dbReference type="InterPro" id="IPR007741">
    <property type="entry name" value="Ribosomal_mL43/mS25/NADH_DH"/>
</dbReference>
<name>A0A1Y2C3Y1_9BASI</name>
<keyword evidence="7" id="KW-0249">Electron transport</keyword>
<evidence type="ECO:0000313" key="12">
    <source>
        <dbReference type="Proteomes" id="UP000193467"/>
    </source>
</evidence>
<evidence type="ECO:0000259" key="10">
    <source>
        <dbReference type="SMART" id="SM00916"/>
    </source>
</evidence>
<accession>A0A1Y2C3Y1</accession>
<keyword evidence="5" id="KW-0679">Respiratory chain</keyword>
<dbReference type="STRING" id="106004.A0A1Y2C3Y1"/>
<dbReference type="EMBL" id="MCGR01000135">
    <property type="protein sequence ID" value="ORY41753.1"/>
    <property type="molecule type" value="Genomic_DNA"/>
</dbReference>
<keyword evidence="4" id="KW-0813">Transport</keyword>
<evidence type="ECO:0000256" key="6">
    <source>
        <dbReference type="ARBA" id="ARBA00022792"/>
    </source>
</evidence>
<evidence type="ECO:0000256" key="3">
    <source>
        <dbReference type="ARBA" id="ARBA00008939"/>
    </source>
</evidence>
<keyword evidence="12" id="KW-1185">Reference proteome</keyword>
<gene>
    <name evidence="11" type="ORF">BCR35DRAFT_311327</name>
</gene>
<dbReference type="InterPro" id="IPR016464">
    <property type="entry name" value="NADH_Ub_cplx-1_asu_su-2"/>
</dbReference>
<dbReference type="AlphaFoldDB" id="A0A1Y2C3Y1"/>
<keyword evidence="6" id="KW-0999">Mitochondrion inner membrane</keyword>
<dbReference type="PANTHER" id="PTHR12878:SF0">
    <property type="entry name" value="NADH DEHYDROGENASE [UBIQUINONE] 1 ALPHA SUBCOMPLEX SUBUNIT 2"/>
    <property type="match status" value="1"/>
</dbReference>
<keyword evidence="9" id="KW-0472">Membrane</keyword>
<organism evidence="11 12">
    <name type="scientific">Leucosporidium creatinivorum</name>
    <dbReference type="NCBI Taxonomy" id="106004"/>
    <lineage>
        <taxon>Eukaryota</taxon>
        <taxon>Fungi</taxon>
        <taxon>Dikarya</taxon>
        <taxon>Basidiomycota</taxon>
        <taxon>Pucciniomycotina</taxon>
        <taxon>Microbotryomycetes</taxon>
        <taxon>Leucosporidiales</taxon>
        <taxon>Leucosporidium</taxon>
    </lineage>
</organism>
<feature type="domain" description="Ribosomal protein/NADH dehydrogenase" evidence="10">
    <location>
        <begin position="21"/>
        <end position="93"/>
    </location>
</feature>
<dbReference type="GO" id="GO:0005743">
    <property type="term" value="C:mitochondrial inner membrane"/>
    <property type="evidence" value="ECO:0007669"/>
    <property type="project" value="UniProtKB-SubCell"/>
</dbReference>
<evidence type="ECO:0000256" key="4">
    <source>
        <dbReference type="ARBA" id="ARBA00022448"/>
    </source>
</evidence>
<dbReference type="InParanoid" id="A0A1Y2C3Y1"/>
<comment type="similarity">
    <text evidence="3">Belongs to the complex I NDUFA2 subunit family.</text>
</comment>
<dbReference type="PANTHER" id="PTHR12878">
    <property type="entry name" value="NADH-UBIQUINONE OXIDOREDUCTASE B8 SUBUNIT"/>
    <property type="match status" value="1"/>
</dbReference>
<dbReference type="SUPFAM" id="SSF52833">
    <property type="entry name" value="Thioredoxin-like"/>
    <property type="match status" value="1"/>
</dbReference>
<comment type="subcellular location">
    <subcellularLocation>
        <location evidence="2">Mitochondrion inner membrane</location>
        <topology evidence="2">Peripheral membrane protein</topology>
        <orientation evidence="2">Matrix side</orientation>
    </subcellularLocation>
</comment>
<dbReference type="OrthoDB" id="10250268at2759"/>
<evidence type="ECO:0000256" key="2">
    <source>
        <dbReference type="ARBA" id="ARBA00004443"/>
    </source>
</evidence>
<evidence type="ECO:0000256" key="5">
    <source>
        <dbReference type="ARBA" id="ARBA00022660"/>
    </source>
</evidence>
<evidence type="ECO:0000256" key="7">
    <source>
        <dbReference type="ARBA" id="ARBA00022982"/>
    </source>
</evidence>